<evidence type="ECO:0000259" key="6">
    <source>
        <dbReference type="Pfam" id="PF04082"/>
    </source>
</evidence>
<feature type="domain" description="Xylanolytic transcriptional activator regulatory" evidence="6">
    <location>
        <begin position="227"/>
        <end position="414"/>
    </location>
</feature>
<name>A0A2D3VMF6_9PEZI</name>
<keyword evidence="3" id="KW-0805">Transcription regulation</keyword>
<proteinExistence type="predicted"/>
<sequence length="774" mass="86288">MPDRVKPPAPLHDQPLILDPATNVPTYENHSLTGFLRDVFQPSQSDTAYLPQPSLVPNQSHTLRDLMDFGQDLSLEFNDLDAVLTGDWGLNWLEPALLPEDNARLNGQSNSTANSATIDESINLGTAAYNRSAWRWEPNDERVDHDHALASVLLESHGPDKLPRPRQLPLMKPLHQKDRDRIVALLLASCERGNYQNIVSLFPAVRVLDIFMNDFLLVMEHSIDSWFHTPTFVANESAPELLTLMIAGGAILSRSSHAQKFGYALQEKGRLAIAEMFERDGRNTRSLQALQAYSISLNIGTWSGDKRKMELAESNVLPLITMLRRSGAFRRSRSDLIRPSSQDDLATTESKWRAWVSGESSKRLVFHLFLHCVQVSAAFQTPPLVSYAEITLDLPAPQGVWRATSATEWRDQYLALGLGGQQLPSFLSCMRDPETVGQVLRSIDLEFTMYLVLLAHWCLAREYTELNSANKAQAQTDGQWAGSMLASSKRQELQRLFDTFQGTVIAWNVFVPKEVHMTSQLLRMNLCVAFEDLQLLAGKEGEDEARRVLPFLKQWYRTPECRQAMCHAGKILSAARRPAGRSPNASRASTPDTPWLRDFHAVALYHAGLAFWAYGLLTKAISIENQREESGGRREFPIDYQGDLVYLDEKGAEEIITDAGNRFIRTNQGRAVISSVSPFGRGSAANAIGAVDDFQPPGLDNGEAQPRHTQQHAVPLDESQRVMEVMVDALATVSQPPESSNQPSRSNHAVPQRPAMVENLIQLMRDLGTAASAV</sequence>
<dbReference type="InterPro" id="IPR007219">
    <property type="entry name" value="XnlR_reg_dom"/>
</dbReference>
<protein>
    <recommendedName>
        <fullName evidence="6">Xylanolytic transcriptional activator regulatory domain-containing protein</fullName>
    </recommendedName>
</protein>
<gene>
    <name evidence="7" type="ORF">RCC_10737</name>
</gene>
<evidence type="ECO:0000313" key="8">
    <source>
        <dbReference type="Proteomes" id="UP000225277"/>
    </source>
</evidence>
<dbReference type="PANTHER" id="PTHR47660:SF2">
    <property type="entry name" value="TRANSCRIPTION FACTOR WITH C2H2 AND ZN(2)-CYS(6) DNA BINDING DOMAIN (EUROFUNG)"/>
    <property type="match status" value="1"/>
</dbReference>
<dbReference type="GO" id="GO:0008270">
    <property type="term" value="F:zinc ion binding"/>
    <property type="evidence" value="ECO:0007669"/>
    <property type="project" value="InterPro"/>
</dbReference>
<dbReference type="GO" id="GO:0006351">
    <property type="term" value="P:DNA-templated transcription"/>
    <property type="evidence" value="ECO:0007669"/>
    <property type="project" value="InterPro"/>
</dbReference>
<evidence type="ECO:0000256" key="2">
    <source>
        <dbReference type="ARBA" id="ARBA00022833"/>
    </source>
</evidence>
<keyword evidence="2" id="KW-0862">Zinc</keyword>
<evidence type="ECO:0000256" key="3">
    <source>
        <dbReference type="ARBA" id="ARBA00023015"/>
    </source>
</evidence>
<keyword evidence="4" id="KW-0804">Transcription</keyword>
<dbReference type="GO" id="GO:0003677">
    <property type="term" value="F:DNA binding"/>
    <property type="evidence" value="ECO:0007669"/>
    <property type="project" value="InterPro"/>
</dbReference>
<accession>A0A2D3VMF6</accession>
<feature type="unsure residue" description="D or N" evidence="7">
    <location>
        <position position="146"/>
    </location>
</feature>
<dbReference type="Proteomes" id="UP000225277">
    <property type="component" value="Unassembled WGS sequence"/>
</dbReference>
<evidence type="ECO:0000256" key="5">
    <source>
        <dbReference type="ARBA" id="ARBA00023242"/>
    </source>
</evidence>
<evidence type="ECO:0000256" key="4">
    <source>
        <dbReference type="ARBA" id="ARBA00023163"/>
    </source>
</evidence>
<evidence type="ECO:0000313" key="7">
    <source>
        <dbReference type="EMBL" id="CZT25009.1"/>
    </source>
</evidence>
<dbReference type="Pfam" id="PF04082">
    <property type="entry name" value="Fungal_trans"/>
    <property type="match status" value="1"/>
</dbReference>
<dbReference type="EMBL" id="FJUY01000024">
    <property type="protein sequence ID" value="CZT25009.1"/>
    <property type="molecule type" value="Genomic_DNA"/>
</dbReference>
<keyword evidence="1" id="KW-0479">Metal-binding</keyword>
<dbReference type="STRING" id="112498.A0A2D3VMF6"/>
<dbReference type="OrthoDB" id="40579at2759"/>
<keyword evidence="8" id="KW-1185">Reference proteome</keyword>
<keyword evidence="5" id="KW-0539">Nucleus</keyword>
<dbReference type="AlphaFoldDB" id="A0A2D3VMF6"/>
<organism evidence="7 8">
    <name type="scientific">Ramularia collo-cygni</name>
    <dbReference type="NCBI Taxonomy" id="112498"/>
    <lineage>
        <taxon>Eukaryota</taxon>
        <taxon>Fungi</taxon>
        <taxon>Dikarya</taxon>
        <taxon>Ascomycota</taxon>
        <taxon>Pezizomycotina</taxon>
        <taxon>Dothideomycetes</taxon>
        <taxon>Dothideomycetidae</taxon>
        <taxon>Mycosphaerellales</taxon>
        <taxon>Mycosphaerellaceae</taxon>
        <taxon>Ramularia</taxon>
    </lineage>
</organism>
<dbReference type="PANTHER" id="PTHR47660">
    <property type="entry name" value="TRANSCRIPTION FACTOR WITH C2H2 AND ZN(2)-CYS(6) DNA BINDING DOMAIN (EUROFUNG)-RELATED-RELATED"/>
    <property type="match status" value="1"/>
</dbReference>
<evidence type="ECO:0000256" key="1">
    <source>
        <dbReference type="ARBA" id="ARBA00022723"/>
    </source>
</evidence>
<reference evidence="7 8" key="1">
    <citation type="submission" date="2016-03" db="EMBL/GenBank/DDBJ databases">
        <authorList>
            <person name="Ploux O."/>
        </authorList>
    </citation>
    <scope>NUCLEOTIDE SEQUENCE [LARGE SCALE GENOMIC DNA]</scope>
    <source>
        <strain evidence="7 8">URUG2</strain>
    </source>
</reference>